<dbReference type="GO" id="GO:0006396">
    <property type="term" value="P:RNA processing"/>
    <property type="evidence" value="ECO:0007669"/>
    <property type="project" value="InterPro"/>
</dbReference>
<dbReference type="GO" id="GO:0032259">
    <property type="term" value="P:methylation"/>
    <property type="evidence" value="ECO:0007669"/>
    <property type="project" value="UniProtKB-KW"/>
</dbReference>
<dbReference type="GO" id="GO:0003723">
    <property type="term" value="F:RNA binding"/>
    <property type="evidence" value="ECO:0007669"/>
    <property type="project" value="InterPro"/>
</dbReference>
<proteinExistence type="inferred from homology"/>
<dbReference type="Pfam" id="PF00588">
    <property type="entry name" value="SpoU_methylase"/>
    <property type="match status" value="1"/>
</dbReference>
<comment type="caution">
    <text evidence="6">The sequence shown here is derived from an EMBL/GenBank/DDBJ whole genome shotgun (WGS) entry which is preliminary data.</text>
</comment>
<dbReference type="InterPro" id="IPR053888">
    <property type="entry name" value="MRM3-like_sub_bind"/>
</dbReference>
<dbReference type="AlphaFoldDB" id="A0A9D1S1A3"/>
<dbReference type="InterPro" id="IPR029026">
    <property type="entry name" value="tRNA_m1G_MTases_N"/>
</dbReference>
<protein>
    <submittedName>
        <fullName evidence="6">RNA methyltransferase</fullName>
    </submittedName>
</protein>
<evidence type="ECO:0000256" key="3">
    <source>
        <dbReference type="ARBA" id="ARBA00022679"/>
    </source>
</evidence>
<evidence type="ECO:0000313" key="7">
    <source>
        <dbReference type="Proteomes" id="UP000824073"/>
    </source>
</evidence>
<sequence length="250" mass="27019">MTHIESRDNPRVKRVARLLSSGAARREEGLFVCEGPTMLREAAAAGADIAEIYMLPGQETLLSGIEAPCFTVTEPVLRKLSDTETPRGPVFVCRIPPQVLPQGGQFIAVEDLRDPGNLGTVFRTAEALGLPEVVRVGSCTDLYAPKAVRSTMGSVFRVNTCVMTPQELWQWTRKRNMTLVGAALSAGAQSIEKMDLRHACVLIGSEAHGLRPETLALCDAHAIIPIEGAESLNAAVAAAIFLWEMKRSRG</sequence>
<evidence type="ECO:0000256" key="1">
    <source>
        <dbReference type="ARBA" id="ARBA00007228"/>
    </source>
</evidence>
<dbReference type="Gene3D" id="3.40.1280.10">
    <property type="match status" value="1"/>
</dbReference>
<dbReference type="Gene3D" id="3.30.1330.30">
    <property type="match status" value="1"/>
</dbReference>
<evidence type="ECO:0000259" key="4">
    <source>
        <dbReference type="Pfam" id="PF00588"/>
    </source>
</evidence>
<dbReference type="Proteomes" id="UP000824073">
    <property type="component" value="Unassembled WGS sequence"/>
</dbReference>
<dbReference type="PANTHER" id="PTHR43191">
    <property type="entry name" value="RRNA METHYLTRANSFERASE 3"/>
    <property type="match status" value="1"/>
</dbReference>
<dbReference type="InterPro" id="IPR001537">
    <property type="entry name" value="SpoU_MeTrfase"/>
</dbReference>
<dbReference type="Pfam" id="PF22435">
    <property type="entry name" value="MRM3-like_sub_bind"/>
    <property type="match status" value="1"/>
</dbReference>
<dbReference type="InterPro" id="IPR029064">
    <property type="entry name" value="Ribosomal_eL30-like_sf"/>
</dbReference>
<dbReference type="PANTHER" id="PTHR43191:SF2">
    <property type="entry name" value="RRNA METHYLTRANSFERASE 3, MITOCHONDRIAL"/>
    <property type="match status" value="1"/>
</dbReference>
<dbReference type="SUPFAM" id="SSF75217">
    <property type="entry name" value="alpha/beta knot"/>
    <property type="match status" value="1"/>
</dbReference>
<dbReference type="GO" id="GO:0008173">
    <property type="term" value="F:RNA methyltransferase activity"/>
    <property type="evidence" value="ECO:0007669"/>
    <property type="project" value="InterPro"/>
</dbReference>
<dbReference type="CDD" id="cd18095">
    <property type="entry name" value="SpoU-like_rRNA-MTase"/>
    <property type="match status" value="1"/>
</dbReference>
<name>A0A9D1S1A3_9CLOT</name>
<keyword evidence="3" id="KW-0808">Transferase</keyword>
<dbReference type="InterPro" id="IPR029028">
    <property type="entry name" value="Alpha/beta_knot_MTases"/>
</dbReference>
<evidence type="ECO:0000256" key="2">
    <source>
        <dbReference type="ARBA" id="ARBA00022603"/>
    </source>
</evidence>
<evidence type="ECO:0000259" key="5">
    <source>
        <dbReference type="Pfam" id="PF22435"/>
    </source>
</evidence>
<accession>A0A9D1S1A3</accession>
<comment type="similarity">
    <text evidence="1">Belongs to the class IV-like SAM-binding methyltransferase superfamily. RNA methyltransferase TrmH family.</text>
</comment>
<evidence type="ECO:0000313" key="6">
    <source>
        <dbReference type="EMBL" id="HIU44659.1"/>
    </source>
</evidence>
<dbReference type="InterPro" id="IPR051259">
    <property type="entry name" value="rRNA_Methyltransferase"/>
</dbReference>
<reference evidence="6" key="1">
    <citation type="submission" date="2020-10" db="EMBL/GenBank/DDBJ databases">
        <authorList>
            <person name="Gilroy R."/>
        </authorList>
    </citation>
    <scope>NUCLEOTIDE SEQUENCE</scope>
    <source>
        <strain evidence="6">CHK191-8634</strain>
    </source>
</reference>
<keyword evidence="2 6" id="KW-0489">Methyltransferase</keyword>
<gene>
    <name evidence="6" type="ORF">IAB67_10240</name>
</gene>
<feature type="domain" description="tRNA/rRNA methyltransferase SpoU type" evidence="4">
    <location>
        <begin position="106"/>
        <end position="243"/>
    </location>
</feature>
<feature type="domain" description="MRM3-like substrate binding" evidence="5">
    <location>
        <begin position="9"/>
        <end position="88"/>
    </location>
</feature>
<reference evidence="6" key="2">
    <citation type="journal article" date="2021" name="PeerJ">
        <title>Extensive microbial diversity within the chicken gut microbiome revealed by metagenomics and culture.</title>
        <authorList>
            <person name="Gilroy R."/>
            <person name="Ravi A."/>
            <person name="Getino M."/>
            <person name="Pursley I."/>
            <person name="Horton D.L."/>
            <person name="Alikhan N.F."/>
            <person name="Baker D."/>
            <person name="Gharbi K."/>
            <person name="Hall N."/>
            <person name="Watson M."/>
            <person name="Adriaenssens E.M."/>
            <person name="Foster-Nyarko E."/>
            <person name="Jarju S."/>
            <person name="Secka A."/>
            <person name="Antonio M."/>
            <person name="Oren A."/>
            <person name="Chaudhuri R.R."/>
            <person name="La Ragione R."/>
            <person name="Hildebrand F."/>
            <person name="Pallen M.J."/>
        </authorList>
    </citation>
    <scope>NUCLEOTIDE SEQUENCE</scope>
    <source>
        <strain evidence="6">CHK191-8634</strain>
    </source>
</reference>
<organism evidence="6 7">
    <name type="scientific">Candidatus Ventrousia excrementavium</name>
    <dbReference type="NCBI Taxonomy" id="2840961"/>
    <lineage>
        <taxon>Bacteria</taxon>
        <taxon>Bacillati</taxon>
        <taxon>Bacillota</taxon>
        <taxon>Clostridia</taxon>
        <taxon>Eubacteriales</taxon>
        <taxon>Clostridiaceae</taxon>
        <taxon>Clostridiaceae incertae sedis</taxon>
        <taxon>Candidatus Ventrousia</taxon>
    </lineage>
</organism>
<dbReference type="SUPFAM" id="SSF55315">
    <property type="entry name" value="L30e-like"/>
    <property type="match status" value="1"/>
</dbReference>
<dbReference type="EMBL" id="DVMR01000080">
    <property type="protein sequence ID" value="HIU44659.1"/>
    <property type="molecule type" value="Genomic_DNA"/>
</dbReference>